<name>A0A0E3WI74_9BACL</name>
<reference evidence="2" key="1">
    <citation type="submission" date="2015-03" db="EMBL/GenBank/DDBJ databases">
        <authorList>
            <person name="Wibberg D."/>
        </authorList>
    </citation>
    <scope>NUCLEOTIDE SEQUENCE [LARGE SCALE GENOMIC DNA]</scope>
</reference>
<dbReference type="Proteomes" id="UP000033163">
    <property type="component" value="Chromosome I"/>
</dbReference>
<gene>
    <name evidence="1" type="ORF">PRIO_4141</name>
</gene>
<dbReference type="PATRIC" id="fig|1073571.4.peg.4429"/>
<evidence type="ECO:0000313" key="1">
    <source>
        <dbReference type="EMBL" id="CQR56543.1"/>
    </source>
</evidence>
<dbReference type="EMBL" id="LN831776">
    <property type="protein sequence ID" value="CQR56543.1"/>
    <property type="molecule type" value="Genomic_DNA"/>
</dbReference>
<protein>
    <submittedName>
        <fullName evidence="1">Uncharacterized protein</fullName>
    </submittedName>
</protein>
<accession>A0A0E3WI74</accession>
<proteinExistence type="predicted"/>
<dbReference type="AlphaFoldDB" id="A0A0E3WI74"/>
<sequence length="328" mass="38481">MKVDRTHGVNLIYNIYHESLGKNEQYILDSNVVVSIEKAFYHPSKMREDKLRNLMMFLRHINNENKNCEYSHALSELSIDLIEGELERKKYYGSKRAVSSILSLSIPKLEKHIKYHKSKELQNHEPKQKSNQELINSIRDSLYNTSRIVIVSYLPMLKFYQLIKIHGMQKKERIFREVLEYMTKVIGSISLYEIAAITYFLFSSDEEFNNLQSLMKVNNNIELVRKAWNVSWYMSFLRIMNTYSASQRSGEESGDNYNRILATNHRALSNLAEAMISDETAHFDGKYVSNVRIDPEKLSPKYHDFYSSISAEFNSHEKKVSAKKYLKI</sequence>
<dbReference type="KEGG" id="pri:PRIO_4141"/>
<dbReference type="HOGENOM" id="CLU_815858_0_0_9"/>
<organism evidence="1 2">
    <name type="scientific">Paenibacillus riograndensis SBR5</name>
    <dbReference type="NCBI Taxonomy" id="1073571"/>
    <lineage>
        <taxon>Bacteria</taxon>
        <taxon>Bacillati</taxon>
        <taxon>Bacillota</taxon>
        <taxon>Bacilli</taxon>
        <taxon>Bacillales</taxon>
        <taxon>Paenibacillaceae</taxon>
        <taxon>Paenibacillus</taxon>
        <taxon>Paenibacillus sonchi group</taxon>
    </lineage>
</organism>
<dbReference type="RefSeq" id="WP_046504386.1">
    <property type="nucleotide sequence ID" value="NZ_LN831776.1"/>
</dbReference>
<evidence type="ECO:0000313" key="2">
    <source>
        <dbReference type="Proteomes" id="UP000033163"/>
    </source>
</evidence>